<dbReference type="Pfam" id="PF18879">
    <property type="entry name" value="EspA_EspE"/>
    <property type="match status" value="1"/>
</dbReference>
<dbReference type="AlphaFoldDB" id="G8RMH7"/>
<feature type="domain" description="ESX-1 secretion-associated protein EspA/EspE-like" evidence="2">
    <location>
        <begin position="39"/>
        <end position="121"/>
    </location>
</feature>
<sequence>MKRRHTGASDDTRDASADVVGTDLLDFGRLIIAGMKMTTGEGEPDPGSSFRNGREGFDKAGATLRSAVPDDSWSGVGSRAYADQNTRQQLRSEAMADADEAVFAVLVRESLQIKARRDTLDTQADLLAKTSSVTFPLQFIPRYGEAAKLAIETAALNSALQLCARTLYELQSEVSANAAELGQAVGRYAGVADTATGAVDFNPPPAPDTVDSGVAPVGSGGPLPGVTTLGEGVHVR</sequence>
<gene>
    <name evidence="3" type="ordered locus">MycrhN_1866</name>
</gene>
<accession>G8RMH7</accession>
<evidence type="ECO:0000313" key="3">
    <source>
        <dbReference type="EMBL" id="AEV72474.1"/>
    </source>
</evidence>
<dbReference type="KEGG" id="mrh:MycrhN_1866"/>
<dbReference type="PATRIC" id="fig|710685.3.peg.1875"/>
<organism evidence="3 4">
    <name type="scientific">Mycolicibacterium rhodesiae (strain NBB3)</name>
    <name type="common">Mycobacterium rhodesiae</name>
    <dbReference type="NCBI Taxonomy" id="710685"/>
    <lineage>
        <taxon>Bacteria</taxon>
        <taxon>Bacillati</taxon>
        <taxon>Actinomycetota</taxon>
        <taxon>Actinomycetes</taxon>
        <taxon>Mycobacteriales</taxon>
        <taxon>Mycobacteriaceae</taxon>
        <taxon>Mycolicibacterium</taxon>
    </lineage>
</organism>
<dbReference type="InterPro" id="IPR043796">
    <property type="entry name" value="ESX-1_EspA/EspE-like"/>
</dbReference>
<dbReference type="HOGENOM" id="CLU_1174383_0_0_11"/>
<feature type="region of interest" description="Disordered" evidence="1">
    <location>
        <begin position="37"/>
        <end position="56"/>
    </location>
</feature>
<reference evidence="3 4" key="1">
    <citation type="submission" date="2011-12" db="EMBL/GenBank/DDBJ databases">
        <title>Complete sequence of Mycobacterium rhodesiae NBB3.</title>
        <authorList>
            <consortium name="US DOE Joint Genome Institute"/>
            <person name="Lucas S."/>
            <person name="Han J."/>
            <person name="Lapidus A."/>
            <person name="Cheng J.-F."/>
            <person name="Goodwin L."/>
            <person name="Pitluck S."/>
            <person name="Peters L."/>
            <person name="Mikhailova N."/>
            <person name="Gu W."/>
            <person name="Detter J.C."/>
            <person name="Han C."/>
            <person name="Tapia R."/>
            <person name="Land M."/>
            <person name="Hauser L."/>
            <person name="Kyrpides N."/>
            <person name="Ivanova N."/>
            <person name="Pagani I."/>
            <person name="Mattes T."/>
            <person name="Holmes A."/>
            <person name="Rutledge P."/>
            <person name="Paulsen I."/>
            <person name="Coleman N."/>
            <person name="Woyke T."/>
        </authorList>
    </citation>
    <scope>NUCLEOTIDE SEQUENCE [LARGE SCALE GENOMIC DNA]</scope>
    <source>
        <strain evidence="3 4">NBB3</strain>
    </source>
</reference>
<protein>
    <recommendedName>
        <fullName evidence="2">ESX-1 secretion-associated protein EspA/EspE-like domain-containing protein</fullName>
    </recommendedName>
</protein>
<feature type="region of interest" description="Disordered" evidence="1">
    <location>
        <begin position="215"/>
        <end position="236"/>
    </location>
</feature>
<dbReference type="Proteomes" id="UP000005442">
    <property type="component" value="Chromosome"/>
</dbReference>
<dbReference type="STRING" id="710685.MycrhN_1866"/>
<evidence type="ECO:0000256" key="1">
    <source>
        <dbReference type="SAM" id="MobiDB-lite"/>
    </source>
</evidence>
<keyword evidence="4" id="KW-1185">Reference proteome</keyword>
<proteinExistence type="predicted"/>
<dbReference type="eggNOG" id="ENOG503200Z">
    <property type="taxonomic scope" value="Bacteria"/>
</dbReference>
<evidence type="ECO:0000259" key="2">
    <source>
        <dbReference type="Pfam" id="PF18879"/>
    </source>
</evidence>
<dbReference type="RefSeq" id="WP_014210288.1">
    <property type="nucleotide sequence ID" value="NC_016604.1"/>
</dbReference>
<evidence type="ECO:0000313" key="4">
    <source>
        <dbReference type="Proteomes" id="UP000005442"/>
    </source>
</evidence>
<name>G8RMH7_MYCRN</name>
<dbReference type="EMBL" id="CP003169">
    <property type="protein sequence ID" value="AEV72474.1"/>
    <property type="molecule type" value="Genomic_DNA"/>
</dbReference>
<dbReference type="OrthoDB" id="4718801at2"/>